<evidence type="ECO:0000313" key="14">
    <source>
        <dbReference type="EMBL" id="OUM84838.1"/>
    </source>
</evidence>
<dbReference type="Gene3D" id="1.10.443.10">
    <property type="entry name" value="Intergrase catalytic core"/>
    <property type="match status" value="1"/>
</dbReference>
<evidence type="ECO:0000313" key="15">
    <source>
        <dbReference type="Proteomes" id="UP000196475"/>
    </source>
</evidence>
<keyword evidence="10 11" id="KW-0131">Cell cycle</keyword>
<dbReference type="InterPro" id="IPR011010">
    <property type="entry name" value="DNA_brk_join_enz"/>
</dbReference>
<feature type="active site" evidence="11">
    <location>
        <position position="241"/>
    </location>
</feature>
<evidence type="ECO:0000259" key="12">
    <source>
        <dbReference type="PROSITE" id="PS51898"/>
    </source>
</evidence>
<accession>A0A1Y3PIC1</accession>
<gene>
    <name evidence="11" type="primary">xerD</name>
    <name evidence="14" type="ORF">BAA01_07885</name>
</gene>
<keyword evidence="6 11" id="KW-0159">Chromosome partition</keyword>
<feature type="active site" description="O-(3'-phospho-DNA)-tyrosine intermediate" evidence="11">
    <location>
        <position position="276"/>
    </location>
</feature>
<dbReference type="InterPro" id="IPR044068">
    <property type="entry name" value="CB"/>
</dbReference>
<comment type="similarity">
    <text evidence="2 11">Belongs to the 'phage' integrase family. XerD subfamily.</text>
</comment>
<comment type="subcellular location">
    <subcellularLocation>
        <location evidence="1 11">Cytoplasm</location>
    </subcellularLocation>
</comment>
<feature type="active site" evidence="11">
    <location>
        <position position="146"/>
    </location>
</feature>
<dbReference type="GO" id="GO:0006313">
    <property type="term" value="P:DNA transposition"/>
    <property type="evidence" value="ECO:0007669"/>
    <property type="project" value="UniProtKB-UniRule"/>
</dbReference>
<evidence type="ECO:0000259" key="13">
    <source>
        <dbReference type="PROSITE" id="PS51900"/>
    </source>
</evidence>
<organism evidence="14 15">
    <name type="scientific">Bacillus thermozeamaize</name>
    <dbReference type="NCBI Taxonomy" id="230954"/>
    <lineage>
        <taxon>Bacteria</taxon>
        <taxon>Bacillati</taxon>
        <taxon>Bacillota</taxon>
        <taxon>Bacilli</taxon>
        <taxon>Bacillales</taxon>
        <taxon>Bacillaceae</taxon>
        <taxon>Bacillus</taxon>
    </lineage>
</organism>
<comment type="caution">
    <text evidence="14">The sequence shown here is derived from an EMBL/GenBank/DDBJ whole genome shotgun (WGS) entry which is preliminary data.</text>
</comment>
<evidence type="ECO:0000256" key="5">
    <source>
        <dbReference type="ARBA" id="ARBA00022618"/>
    </source>
</evidence>
<dbReference type="Proteomes" id="UP000196475">
    <property type="component" value="Unassembled WGS sequence"/>
</dbReference>
<dbReference type="InterPro" id="IPR010998">
    <property type="entry name" value="Integrase_recombinase_N"/>
</dbReference>
<dbReference type="PANTHER" id="PTHR30349:SF81">
    <property type="entry name" value="TYROSINE RECOMBINASE XERC"/>
    <property type="match status" value="1"/>
</dbReference>
<feature type="active site" evidence="11">
    <location>
        <position position="170"/>
    </location>
</feature>
<evidence type="ECO:0000256" key="9">
    <source>
        <dbReference type="ARBA" id="ARBA00023172"/>
    </source>
</evidence>
<dbReference type="InterPro" id="IPR004107">
    <property type="entry name" value="Integrase_SAM-like_N"/>
</dbReference>
<feature type="domain" description="Core-binding (CB)" evidence="13">
    <location>
        <begin position="1"/>
        <end position="85"/>
    </location>
</feature>
<dbReference type="PROSITE" id="PS51900">
    <property type="entry name" value="CB"/>
    <property type="match status" value="1"/>
</dbReference>
<dbReference type="InterPro" id="IPR002104">
    <property type="entry name" value="Integrase_catalytic"/>
</dbReference>
<reference evidence="15" key="1">
    <citation type="submission" date="2016-06" db="EMBL/GenBank/DDBJ databases">
        <authorList>
            <person name="Nascimento L."/>
            <person name="Pereira R.V."/>
            <person name="Martins L.F."/>
            <person name="Quaggio R.B."/>
            <person name="Silva A.M."/>
            <person name="Setubal J.C."/>
        </authorList>
    </citation>
    <scope>NUCLEOTIDE SEQUENCE [LARGE SCALE GENOMIC DNA]</scope>
</reference>
<dbReference type="Gene3D" id="1.10.150.130">
    <property type="match status" value="1"/>
</dbReference>
<dbReference type="GO" id="GO:0007059">
    <property type="term" value="P:chromosome segregation"/>
    <property type="evidence" value="ECO:0007669"/>
    <property type="project" value="UniProtKB-UniRule"/>
</dbReference>
<evidence type="ECO:0000256" key="4">
    <source>
        <dbReference type="ARBA" id="ARBA00022490"/>
    </source>
</evidence>
<proteinExistence type="inferred from homology"/>
<evidence type="ECO:0000256" key="1">
    <source>
        <dbReference type="ARBA" id="ARBA00004496"/>
    </source>
</evidence>
<dbReference type="HAMAP" id="MF_01808">
    <property type="entry name" value="Recomb_XerC_XerD"/>
    <property type="match status" value="1"/>
</dbReference>
<evidence type="ECO:0000256" key="3">
    <source>
        <dbReference type="ARBA" id="ARBA00015810"/>
    </source>
</evidence>
<dbReference type="NCBIfam" id="TIGR02225">
    <property type="entry name" value="recomb_XerD"/>
    <property type="match status" value="1"/>
</dbReference>
<dbReference type="Pfam" id="PF00589">
    <property type="entry name" value="Phage_integrase"/>
    <property type="match status" value="1"/>
</dbReference>
<dbReference type="SUPFAM" id="SSF56349">
    <property type="entry name" value="DNA breaking-rejoining enzymes"/>
    <property type="match status" value="1"/>
</dbReference>
<evidence type="ECO:0000256" key="10">
    <source>
        <dbReference type="ARBA" id="ARBA00023306"/>
    </source>
</evidence>
<dbReference type="GO" id="GO:0005737">
    <property type="term" value="C:cytoplasm"/>
    <property type="evidence" value="ECO:0007669"/>
    <property type="project" value="UniProtKB-SubCell"/>
</dbReference>
<dbReference type="EMBL" id="LZRT01000120">
    <property type="protein sequence ID" value="OUM84838.1"/>
    <property type="molecule type" value="Genomic_DNA"/>
</dbReference>
<dbReference type="AlphaFoldDB" id="A0A1Y3PIC1"/>
<dbReference type="GO" id="GO:0003677">
    <property type="term" value="F:DNA binding"/>
    <property type="evidence" value="ECO:0007669"/>
    <property type="project" value="UniProtKB-UniRule"/>
</dbReference>
<keyword evidence="5 11" id="KW-0132">Cell division</keyword>
<dbReference type="NCBIfam" id="NF001399">
    <property type="entry name" value="PRK00283.1"/>
    <property type="match status" value="1"/>
</dbReference>
<sequence>MDEALDRFIHFLKVEKGLSRNTVEAYHRDIFYYLSYLRKEGVLRLEDSHEGHLLNYLRLQRQAGKSSASVARLTASLRNFYKFLWLEKKIPHNPAQDLPTPKRDQRLPHVLTAAEVEALLNTPKRDTPLGIRDTAMLELLYATGMRVSELLSLKLTDLQLEMGFLKCLGKGSKERIIPVGQLAVEAVNRYLAFGRPHLLKGKTSDVLFLNSRGEPLSRQGFWKMIKRYARQAQITKPLTPHVLRHSFATHLLENGADLRSVQEMLGHADISTTQIYTHVTHSKIRDTYRIAHPRA</sequence>
<evidence type="ECO:0000256" key="2">
    <source>
        <dbReference type="ARBA" id="ARBA00010450"/>
    </source>
</evidence>
<comment type="subunit">
    <text evidence="11">Forms a cyclic heterotetrameric complex composed of two molecules of XerC and two molecules of XerD.</text>
</comment>
<keyword evidence="7 11" id="KW-0229">DNA integration</keyword>
<dbReference type="Pfam" id="PF02899">
    <property type="entry name" value="Phage_int_SAM_1"/>
    <property type="match status" value="1"/>
</dbReference>
<evidence type="ECO:0000256" key="8">
    <source>
        <dbReference type="ARBA" id="ARBA00023125"/>
    </source>
</evidence>
<dbReference type="GO" id="GO:0051301">
    <property type="term" value="P:cell division"/>
    <property type="evidence" value="ECO:0007669"/>
    <property type="project" value="UniProtKB-KW"/>
</dbReference>
<dbReference type="NCBIfam" id="NF040815">
    <property type="entry name" value="recomb_XerA_Arch"/>
    <property type="match status" value="1"/>
</dbReference>
<name>A0A1Y3PIC1_9BACI</name>
<dbReference type="InterPro" id="IPR013762">
    <property type="entry name" value="Integrase-like_cat_sf"/>
</dbReference>
<feature type="active site" evidence="11">
    <location>
        <position position="244"/>
    </location>
</feature>
<feature type="domain" description="Tyr recombinase" evidence="12">
    <location>
        <begin position="106"/>
        <end position="289"/>
    </location>
</feature>
<dbReference type="GO" id="GO:0009037">
    <property type="term" value="F:tyrosine-based site-specific recombinase activity"/>
    <property type="evidence" value="ECO:0007669"/>
    <property type="project" value="UniProtKB-UniRule"/>
</dbReference>
<dbReference type="PROSITE" id="PS51898">
    <property type="entry name" value="TYR_RECOMBINASE"/>
    <property type="match status" value="1"/>
</dbReference>
<evidence type="ECO:0000256" key="7">
    <source>
        <dbReference type="ARBA" id="ARBA00022908"/>
    </source>
</evidence>
<dbReference type="InterPro" id="IPR050090">
    <property type="entry name" value="Tyrosine_recombinase_XerCD"/>
</dbReference>
<dbReference type="InterPro" id="IPR011932">
    <property type="entry name" value="Recomb_XerD"/>
</dbReference>
<dbReference type="PANTHER" id="PTHR30349">
    <property type="entry name" value="PHAGE INTEGRASE-RELATED"/>
    <property type="match status" value="1"/>
</dbReference>
<dbReference type="HAMAP" id="MF_01807">
    <property type="entry name" value="Recomb_XerD"/>
    <property type="match status" value="1"/>
</dbReference>
<comment type="function">
    <text evidence="11">Site-specific tyrosine recombinase, which acts by catalyzing the cutting and rejoining of the recombining DNA molecules. The XerC-XerD complex is essential to convert dimers of the bacterial chromosome into monomers to permit their segregation at cell division. It also contributes to the segregational stability of plasmids.</text>
</comment>
<keyword evidence="9 11" id="KW-0233">DNA recombination</keyword>
<keyword evidence="8 11" id="KW-0238">DNA-binding</keyword>
<protein>
    <recommendedName>
        <fullName evidence="3 11">Tyrosine recombinase XerD</fullName>
    </recommendedName>
</protein>
<dbReference type="InterPro" id="IPR023009">
    <property type="entry name" value="Tyrosine_recombinase_XerC/XerD"/>
</dbReference>
<evidence type="ECO:0000256" key="11">
    <source>
        <dbReference type="HAMAP-Rule" id="MF_01807"/>
    </source>
</evidence>
<dbReference type="CDD" id="cd00798">
    <property type="entry name" value="INT_XerDC_C"/>
    <property type="match status" value="1"/>
</dbReference>
<keyword evidence="4 11" id="KW-0963">Cytoplasm</keyword>
<evidence type="ECO:0000256" key="6">
    <source>
        <dbReference type="ARBA" id="ARBA00022829"/>
    </source>
</evidence>
<feature type="active site" evidence="11">
    <location>
        <position position="267"/>
    </location>
</feature>